<dbReference type="Proteomes" id="UP001054837">
    <property type="component" value="Unassembled WGS sequence"/>
</dbReference>
<accession>A0AAV4WV74</accession>
<reference evidence="2 3" key="1">
    <citation type="submission" date="2021-06" db="EMBL/GenBank/DDBJ databases">
        <title>Caerostris darwini draft genome.</title>
        <authorList>
            <person name="Kono N."/>
            <person name="Arakawa K."/>
        </authorList>
    </citation>
    <scope>NUCLEOTIDE SEQUENCE [LARGE SCALE GENOMIC DNA]</scope>
</reference>
<gene>
    <name evidence="2" type="ORF">CDAR_594691</name>
</gene>
<keyword evidence="3" id="KW-1185">Reference proteome</keyword>
<name>A0AAV4WV74_9ARAC</name>
<evidence type="ECO:0000313" key="3">
    <source>
        <dbReference type="Proteomes" id="UP001054837"/>
    </source>
</evidence>
<dbReference type="AlphaFoldDB" id="A0AAV4WV74"/>
<evidence type="ECO:0000313" key="2">
    <source>
        <dbReference type="EMBL" id="GIY85786.1"/>
    </source>
</evidence>
<protein>
    <submittedName>
        <fullName evidence="2">Uncharacterized protein</fullName>
    </submittedName>
</protein>
<organism evidence="2 3">
    <name type="scientific">Caerostris darwini</name>
    <dbReference type="NCBI Taxonomy" id="1538125"/>
    <lineage>
        <taxon>Eukaryota</taxon>
        <taxon>Metazoa</taxon>
        <taxon>Ecdysozoa</taxon>
        <taxon>Arthropoda</taxon>
        <taxon>Chelicerata</taxon>
        <taxon>Arachnida</taxon>
        <taxon>Araneae</taxon>
        <taxon>Araneomorphae</taxon>
        <taxon>Entelegynae</taxon>
        <taxon>Araneoidea</taxon>
        <taxon>Araneidae</taxon>
        <taxon>Caerostris</taxon>
    </lineage>
</organism>
<proteinExistence type="predicted"/>
<sequence length="70" mass="8172">MESIFDEILFVPCGDFIALSSLIRAAVAGQYLRFFSKILSSYLKPDRRTEKNRKQLQRLQASQRDDHKPK</sequence>
<comment type="caution">
    <text evidence="2">The sequence shown here is derived from an EMBL/GenBank/DDBJ whole genome shotgun (WGS) entry which is preliminary data.</text>
</comment>
<dbReference type="EMBL" id="BPLQ01015080">
    <property type="protein sequence ID" value="GIY85786.1"/>
    <property type="molecule type" value="Genomic_DNA"/>
</dbReference>
<evidence type="ECO:0000256" key="1">
    <source>
        <dbReference type="SAM" id="MobiDB-lite"/>
    </source>
</evidence>
<feature type="region of interest" description="Disordered" evidence="1">
    <location>
        <begin position="48"/>
        <end position="70"/>
    </location>
</feature>